<evidence type="ECO:0000313" key="5">
    <source>
        <dbReference type="Proteomes" id="UP000030651"/>
    </source>
</evidence>
<name>W3X7Z1_PESFW</name>
<evidence type="ECO:0000256" key="1">
    <source>
        <dbReference type="SAM" id="Coils"/>
    </source>
</evidence>
<gene>
    <name evidence="4" type="ORF">PFICI_07156</name>
</gene>
<dbReference type="OrthoDB" id="5416037at2759"/>
<accession>W3X7Z1</accession>
<keyword evidence="2" id="KW-0812">Transmembrane</keyword>
<keyword evidence="1" id="KW-0175">Coiled coil</keyword>
<dbReference type="InterPro" id="IPR046529">
    <property type="entry name" value="DUF6594"/>
</dbReference>
<dbReference type="PANTHER" id="PTHR34502:SF4">
    <property type="entry name" value="DUF6594 DOMAIN-CONTAINING PROTEIN"/>
    <property type="match status" value="1"/>
</dbReference>
<dbReference type="AlphaFoldDB" id="W3X7Z1"/>
<dbReference type="Proteomes" id="UP000030651">
    <property type="component" value="Unassembled WGS sequence"/>
</dbReference>
<reference evidence="5" key="1">
    <citation type="journal article" date="2015" name="BMC Genomics">
        <title>Genomic and transcriptomic analysis of the endophytic fungus Pestalotiopsis fici reveals its lifestyle and high potential for synthesis of natural products.</title>
        <authorList>
            <person name="Wang X."/>
            <person name="Zhang X."/>
            <person name="Liu L."/>
            <person name="Xiang M."/>
            <person name="Wang W."/>
            <person name="Sun X."/>
            <person name="Che Y."/>
            <person name="Guo L."/>
            <person name="Liu G."/>
            <person name="Guo L."/>
            <person name="Wang C."/>
            <person name="Yin W.B."/>
            <person name="Stadler M."/>
            <person name="Zhang X."/>
            <person name="Liu X."/>
        </authorList>
    </citation>
    <scope>NUCLEOTIDE SEQUENCE [LARGE SCALE GENOMIC DNA]</scope>
    <source>
        <strain evidence="5">W106-1 / CGMCC3.15140</strain>
    </source>
</reference>
<feature type="transmembrane region" description="Helical" evidence="2">
    <location>
        <begin position="226"/>
        <end position="248"/>
    </location>
</feature>
<evidence type="ECO:0000259" key="3">
    <source>
        <dbReference type="Pfam" id="PF20237"/>
    </source>
</evidence>
<dbReference type="RefSeq" id="XP_007833928.1">
    <property type="nucleotide sequence ID" value="XM_007835737.1"/>
</dbReference>
<keyword evidence="5" id="KW-1185">Reference proteome</keyword>
<proteinExistence type="predicted"/>
<protein>
    <recommendedName>
        <fullName evidence="3">DUF6594 domain-containing protein</fullName>
    </recommendedName>
</protein>
<organism evidence="4 5">
    <name type="scientific">Pestalotiopsis fici (strain W106-1 / CGMCC3.15140)</name>
    <dbReference type="NCBI Taxonomy" id="1229662"/>
    <lineage>
        <taxon>Eukaryota</taxon>
        <taxon>Fungi</taxon>
        <taxon>Dikarya</taxon>
        <taxon>Ascomycota</taxon>
        <taxon>Pezizomycotina</taxon>
        <taxon>Sordariomycetes</taxon>
        <taxon>Xylariomycetidae</taxon>
        <taxon>Amphisphaeriales</taxon>
        <taxon>Sporocadaceae</taxon>
        <taxon>Pestalotiopsis</taxon>
    </lineage>
</organism>
<evidence type="ECO:0000256" key="2">
    <source>
        <dbReference type="SAM" id="Phobius"/>
    </source>
</evidence>
<feature type="domain" description="DUF6594" evidence="3">
    <location>
        <begin position="42"/>
        <end position="290"/>
    </location>
</feature>
<dbReference type="GeneID" id="19272169"/>
<dbReference type="Pfam" id="PF20237">
    <property type="entry name" value="DUF6594"/>
    <property type="match status" value="1"/>
</dbReference>
<dbReference type="HOGENOM" id="CLU_051118_1_1_1"/>
<sequence length="290" mass="33625">MASCDSRQSTLATEQEIELRHSLDTEPTDLEVQRKPWKYVGYRRYANFLASDDDLFVLRRFKDLNIRVALLMQDKLTELEEELNELDEAYSQRSAVDIHNGTFRNDAEDREELLEKISQGIFRYNQVLLQQSALQKYPQASNRDVKNIRNWHENHGFEAIARCEQNYLSLDNDLVSVSHKTKTPLRRVIDGSFRLRTLSFWKDKKREPSLPLYDDKYISYYSDKRIDGFVSGFIVCVGLLMLIAPIWILQSLQTLPMKLAVITIFIVAFLLIMSFAMVAKPFEALGATAA</sequence>
<dbReference type="OMA" id="MVFLQIG"/>
<dbReference type="PANTHER" id="PTHR34502">
    <property type="entry name" value="DUF6594 DOMAIN-CONTAINING PROTEIN-RELATED"/>
    <property type="match status" value="1"/>
</dbReference>
<feature type="coiled-coil region" evidence="1">
    <location>
        <begin position="69"/>
        <end position="96"/>
    </location>
</feature>
<dbReference type="KEGG" id="pfy:PFICI_07156"/>
<dbReference type="eggNOG" id="ENOG502SPW2">
    <property type="taxonomic scope" value="Eukaryota"/>
</dbReference>
<dbReference type="EMBL" id="KI912112">
    <property type="protein sequence ID" value="ETS82154.1"/>
    <property type="molecule type" value="Genomic_DNA"/>
</dbReference>
<evidence type="ECO:0000313" key="4">
    <source>
        <dbReference type="EMBL" id="ETS82154.1"/>
    </source>
</evidence>
<dbReference type="InParanoid" id="W3X7Z1"/>
<keyword evidence="2" id="KW-0472">Membrane</keyword>
<feature type="transmembrane region" description="Helical" evidence="2">
    <location>
        <begin position="260"/>
        <end position="279"/>
    </location>
</feature>
<keyword evidence="2" id="KW-1133">Transmembrane helix</keyword>